<dbReference type="Proteomes" id="UP000035642">
    <property type="component" value="Unassembled WGS sequence"/>
</dbReference>
<name>A0A0K0DKF6_ANGCA</name>
<protein>
    <submittedName>
        <fullName evidence="2">Ovule protein</fullName>
    </submittedName>
</protein>
<dbReference type="WBParaSite" id="ACAC_0001198901-mRNA-1">
    <property type="protein sequence ID" value="ACAC_0001198901-mRNA-1"/>
    <property type="gene ID" value="ACAC_0001198901"/>
</dbReference>
<organism evidence="1 2">
    <name type="scientific">Angiostrongylus cantonensis</name>
    <name type="common">Rat lungworm</name>
    <dbReference type="NCBI Taxonomy" id="6313"/>
    <lineage>
        <taxon>Eukaryota</taxon>
        <taxon>Metazoa</taxon>
        <taxon>Ecdysozoa</taxon>
        <taxon>Nematoda</taxon>
        <taxon>Chromadorea</taxon>
        <taxon>Rhabditida</taxon>
        <taxon>Rhabditina</taxon>
        <taxon>Rhabditomorpha</taxon>
        <taxon>Strongyloidea</taxon>
        <taxon>Metastrongylidae</taxon>
        <taxon>Angiostrongylus</taxon>
    </lineage>
</organism>
<reference evidence="1" key="1">
    <citation type="submission" date="2012-09" db="EMBL/GenBank/DDBJ databases">
        <authorList>
            <person name="Martin A.A."/>
        </authorList>
    </citation>
    <scope>NUCLEOTIDE SEQUENCE</scope>
</reference>
<accession>A0A0K0DKF6</accession>
<dbReference type="AlphaFoldDB" id="A0A0K0DKF6"/>
<keyword evidence="1" id="KW-1185">Reference proteome</keyword>
<sequence>MTKKKSKRSAWTWRNSAEKTIHSSKSSLEISTPRLGQEEFQKNVTLGPHGLEWNEQGKRLSEFTMATKTIMAIRNSRSSTLNAEHRNFPMERTITK</sequence>
<evidence type="ECO:0000313" key="2">
    <source>
        <dbReference type="WBParaSite" id="ACAC_0001198901-mRNA-1"/>
    </source>
</evidence>
<evidence type="ECO:0000313" key="1">
    <source>
        <dbReference type="Proteomes" id="UP000035642"/>
    </source>
</evidence>
<proteinExistence type="predicted"/>
<reference evidence="2" key="2">
    <citation type="submission" date="2017-02" db="UniProtKB">
        <authorList>
            <consortium name="WormBaseParasite"/>
        </authorList>
    </citation>
    <scope>IDENTIFICATION</scope>
</reference>